<keyword evidence="2" id="KW-0812">Transmembrane</keyword>
<dbReference type="AlphaFoldDB" id="A0A5Q2QGH9"/>
<dbReference type="GO" id="GO:0005886">
    <property type="term" value="C:plasma membrane"/>
    <property type="evidence" value="ECO:0007669"/>
    <property type="project" value="TreeGrafter"/>
</dbReference>
<feature type="coiled-coil region" evidence="1">
    <location>
        <begin position="315"/>
        <end position="342"/>
    </location>
</feature>
<evidence type="ECO:0000256" key="2">
    <source>
        <dbReference type="SAM" id="Phobius"/>
    </source>
</evidence>
<dbReference type="EMBL" id="CP045871">
    <property type="protein sequence ID" value="QGG80115.1"/>
    <property type="molecule type" value="Genomic_DNA"/>
</dbReference>
<dbReference type="RefSeq" id="WP_153713619.1">
    <property type="nucleotide sequence ID" value="NZ_CP045871.1"/>
</dbReference>
<name>A0A5Q2QGH9_9GAMM</name>
<keyword evidence="4" id="KW-1185">Reference proteome</keyword>
<protein>
    <recommendedName>
        <fullName evidence="5">Polysaccharide chain length determinant protein, PEP-CTERM locus subfamily</fullName>
    </recommendedName>
</protein>
<sequence length="515" mass="57253">MSDFDQEQKFEVPAKYLAAVSRFKWALGVGVLFLAVIAVSVSMLIPATYRSEGMVLVETQQIPDELVRSTVTSVAAERIQIIRQRVMTRERLLELMDKYPDLHEWLGGELVSQRVAKFRENVLVDLISSNSRSHSAATIAFKISFDAPEAAMAQAVANDLVTMFLDENVRARTERATETTGFLQGEADKMRQRLAETETSIAVFKNDNADALPEHLDLYLSMLERARGEATDIRRQIEVQTNQVSLYEGEIAASRQEQSESPELVRLEAEYARLTSLYLPSHPDVRSIQTQLDTAKSIRKTSTQSQAGRVFESKISAAQKQRRLLRSELIQANENIAVLEAQIVRIPQVEQGLIALNRDYEAVQSQYEQLIGSTMQAQMAESLEQGRKAERFSLLEAPVVPDQPHSPDRKKLLGGGLVASAGLPLALVLAVGFFDRSVRGTSAVERVVGQLPLVSVGVINPGVASRHWFLKSLLMLLVLMALAVAAALVVHTQVMPLDTYVYKAIYKFNLEGFVQ</sequence>
<keyword evidence="1" id="KW-0175">Coiled coil</keyword>
<organism evidence="3 4">
    <name type="scientific">Litorivicinus lipolyticus</name>
    <dbReference type="NCBI Taxonomy" id="418701"/>
    <lineage>
        <taxon>Bacteria</taxon>
        <taxon>Pseudomonadati</taxon>
        <taxon>Pseudomonadota</taxon>
        <taxon>Gammaproteobacteria</taxon>
        <taxon>Oceanospirillales</taxon>
        <taxon>Litorivicinaceae</taxon>
        <taxon>Litorivicinus</taxon>
    </lineage>
</organism>
<dbReference type="OrthoDB" id="9795292at2"/>
<feature type="coiled-coil region" evidence="1">
    <location>
        <begin position="187"/>
        <end position="243"/>
    </location>
</feature>
<dbReference type="PANTHER" id="PTHR32309:SF13">
    <property type="entry name" value="FERRIC ENTEROBACTIN TRANSPORT PROTEIN FEPE"/>
    <property type="match status" value="1"/>
</dbReference>
<keyword evidence="2" id="KW-0472">Membrane</keyword>
<feature type="transmembrane region" description="Helical" evidence="2">
    <location>
        <begin position="25"/>
        <end position="45"/>
    </location>
</feature>
<dbReference type="GO" id="GO:0004713">
    <property type="term" value="F:protein tyrosine kinase activity"/>
    <property type="evidence" value="ECO:0007669"/>
    <property type="project" value="TreeGrafter"/>
</dbReference>
<feature type="transmembrane region" description="Helical" evidence="2">
    <location>
        <begin position="412"/>
        <end position="434"/>
    </location>
</feature>
<dbReference type="InterPro" id="IPR050445">
    <property type="entry name" value="Bact_polysacc_biosynth/exp"/>
</dbReference>
<dbReference type="KEGG" id="llp:GH975_05815"/>
<evidence type="ECO:0000313" key="3">
    <source>
        <dbReference type="EMBL" id="QGG80115.1"/>
    </source>
</evidence>
<feature type="transmembrane region" description="Helical" evidence="2">
    <location>
        <begin position="468"/>
        <end position="490"/>
    </location>
</feature>
<reference evidence="3 4" key="1">
    <citation type="submission" date="2019-11" db="EMBL/GenBank/DDBJ databases">
        <authorList>
            <person name="Khan S.A."/>
            <person name="Jeon C.O."/>
            <person name="Chun B.H."/>
        </authorList>
    </citation>
    <scope>NUCLEOTIDE SEQUENCE [LARGE SCALE GENOMIC DNA]</scope>
    <source>
        <strain evidence="3 4">IMCC 1097</strain>
    </source>
</reference>
<evidence type="ECO:0000256" key="1">
    <source>
        <dbReference type="SAM" id="Coils"/>
    </source>
</evidence>
<evidence type="ECO:0008006" key="5">
    <source>
        <dbReference type="Google" id="ProtNLM"/>
    </source>
</evidence>
<gene>
    <name evidence="3" type="ORF">GH975_05815</name>
</gene>
<dbReference type="Proteomes" id="UP000388235">
    <property type="component" value="Chromosome"/>
</dbReference>
<evidence type="ECO:0000313" key="4">
    <source>
        <dbReference type="Proteomes" id="UP000388235"/>
    </source>
</evidence>
<keyword evidence="2" id="KW-1133">Transmembrane helix</keyword>
<dbReference type="PANTHER" id="PTHR32309">
    <property type="entry name" value="TYROSINE-PROTEIN KINASE"/>
    <property type="match status" value="1"/>
</dbReference>
<proteinExistence type="predicted"/>
<accession>A0A5Q2QGH9</accession>